<evidence type="ECO:0000256" key="3">
    <source>
        <dbReference type="ARBA" id="ARBA00022490"/>
    </source>
</evidence>
<dbReference type="Pfam" id="PF03610">
    <property type="entry name" value="EIIA-man"/>
    <property type="match status" value="1"/>
</dbReference>
<accession>A0A090SYR7</accession>
<dbReference type="GO" id="GO:0009401">
    <property type="term" value="P:phosphoenolpyruvate-dependent sugar phosphotransferase system"/>
    <property type="evidence" value="ECO:0007669"/>
    <property type="project" value="UniProtKB-KW"/>
</dbReference>
<evidence type="ECO:0000256" key="1">
    <source>
        <dbReference type="ARBA" id="ARBA00004496"/>
    </source>
</evidence>
<organism evidence="9 10">
    <name type="scientific">Vibrio maritimus</name>
    <dbReference type="NCBI Taxonomy" id="990268"/>
    <lineage>
        <taxon>Bacteria</taxon>
        <taxon>Pseudomonadati</taxon>
        <taxon>Pseudomonadota</taxon>
        <taxon>Gammaproteobacteria</taxon>
        <taxon>Vibrionales</taxon>
        <taxon>Vibrionaceae</taxon>
        <taxon>Vibrio</taxon>
    </lineage>
</organism>
<dbReference type="GO" id="GO:0016301">
    <property type="term" value="F:kinase activity"/>
    <property type="evidence" value="ECO:0007669"/>
    <property type="project" value="UniProtKB-KW"/>
</dbReference>
<gene>
    <name evidence="9" type="ORF">JCM19240_5045</name>
</gene>
<protein>
    <submittedName>
        <fullName evidence="9">Putative PTS systemIIA component</fullName>
    </submittedName>
</protein>
<evidence type="ECO:0000256" key="6">
    <source>
        <dbReference type="ARBA" id="ARBA00022683"/>
    </source>
</evidence>
<dbReference type="Gene3D" id="3.40.50.510">
    <property type="entry name" value="Phosphotransferase system, mannose-type IIA component"/>
    <property type="match status" value="1"/>
</dbReference>
<dbReference type="InterPro" id="IPR033887">
    <property type="entry name" value="PTS_IIA_man"/>
</dbReference>
<dbReference type="GO" id="GO:0016020">
    <property type="term" value="C:membrane"/>
    <property type="evidence" value="ECO:0007669"/>
    <property type="project" value="InterPro"/>
</dbReference>
<evidence type="ECO:0000256" key="4">
    <source>
        <dbReference type="ARBA" id="ARBA00022597"/>
    </source>
</evidence>
<evidence type="ECO:0000313" key="9">
    <source>
        <dbReference type="EMBL" id="GAL31614.1"/>
    </source>
</evidence>
<name>A0A090SYR7_9VIBR</name>
<keyword evidence="10" id="KW-1185">Reference proteome</keyword>
<evidence type="ECO:0000313" key="10">
    <source>
        <dbReference type="Proteomes" id="UP000029224"/>
    </source>
</evidence>
<dbReference type="InterPro" id="IPR036662">
    <property type="entry name" value="PTS_EIIA_man-typ_sf"/>
</dbReference>
<dbReference type="GO" id="GO:0005737">
    <property type="term" value="C:cytoplasm"/>
    <property type="evidence" value="ECO:0007669"/>
    <property type="project" value="UniProtKB-SubCell"/>
</dbReference>
<keyword evidence="3" id="KW-0963">Cytoplasm</keyword>
<evidence type="ECO:0000256" key="5">
    <source>
        <dbReference type="ARBA" id="ARBA00022679"/>
    </source>
</evidence>
<keyword evidence="6" id="KW-0598">Phosphotransferase system</keyword>
<evidence type="ECO:0000256" key="2">
    <source>
        <dbReference type="ARBA" id="ARBA00022448"/>
    </source>
</evidence>
<dbReference type="OrthoDB" id="3183705at2"/>
<evidence type="ECO:0000259" key="8">
    <source>
        <dbReference type="PROSITE" id="PS51096"/>
    </source>
</evidence>
<keyword evidence="4" id="KW-0762">Sugar transport</keyword>
<keyword evidence="2" id="KW-0813">Transport</keyword>
<dbReference type="EMBL" id="BBMT01000001">
    <property type="protein sequence ID" value="GAL31614.1"/>
    <property type="molecule type" value="Genomic_DNA"/>
</dbReference>
<dbReference type="Proteomes" id="UP000029224">
    <property type="component" value="Unassembled WGS sequence"/>
</dbReference>
<reference evidence="9 10" key="1">
    <citation type="submission" date="2014-09" db="EMBL/GenBank/DDBJ databases">
        <title>Vibrio maritimus JCM 19240. (C210) whole genome shotgun sequence.</title>
        <authorList>
            <person name="Sawabe T."/>
            <person name="Meirelles P."/>
            <person name="Nakanishi M."/>
            <person name="Sayaka M."/>
            <person name="Hattori M."/>
            <person name="Ohkuma M."/>
        </authorList>
    </citation>
    <scope>NUCLEOTIDE SEQUENCE [LARGE SCALE GENOMIC DNA]</scope>
    <source>
        <strain evidence="9 10">JCM 19240</strain>
    </source>
</reference>
<evidence type="ECO:0000256" key="7">
    <source>
        <dbReference type="ARBA" id="ARBA00022777"/>
    </source>
</evidence>
<comment type="caution">
    <text evidence="9">The sequence shown here is derived from an EMBL/GenBank/DDBJ whole genome shotgun (WGS) entry which is preliminary data.</text>
</comment>
<dbReference type="PROSITE" id="PS51096">
    <property type="entry name" value="PTS_EIIA_TYPE_4"/>
    <property type="match status" value="1"/>
</dbReference>
<dbReference type="AlphaFoldDB" id="A0A090SYR7"/>
<comment type="subcellular location">
    <subcellularLocation>
        <location evidence="1">Cytoplasm</location>
    </subcellularLocation>
</comment>
<dbReference type="CDD" id="cd00006">
    <property type="entry name" value="PTS_IIA_man"/>
    <property type="match status" value="1"/>
</dbReference>
<dbReference type="SUPFAM" id="SSF53062">
    <property type="entry name" value="PTS system fructose IIA component-like"/>
    <property type="match status" value="1"/>
</dbReference>
<dbReference type="InterPro" id="IPR004701">
    <property type="entry name" value="PTS_EIIA_man-typ"/>
</dbReference>
<dbReference type="PANTHER" id="PTHR33799:SF1">
    <property type="entry name" value="PTS SYSTEM MANNOSE-SPECIFIC EIIAB COMPONENT-RELATED"/>
    <property type="match status" value="1"/>
</dbReference>
<keyword evidence="7" id="KW-0418">Kinase</keyword>
<dbReference type="PANTHER" id="PTHR33799">
    <property type="entry name" value="PTS PERMEASE-RELATED-RELATED"/>
    <property type="match status" value="1"/>
</dbReference>
<feature type="domain" description="PTS EIIA type-4" evidence="8">
    <location>
        <begin position="1"/>
        <end position="125"/>
    </location>
</feature>
<sequence>MLHFIVASHGPLATALISSANMVFGELSNTTAICLTEEGGIEQFKRDFHHEITAIAPNVDGIVVLCDLECGTPYNVACTYAFNPDFNPKVEVVTGVNFPTLLMTADFVEEIDSSYVATTLQQEALKTVVVAKPVELAQEDDF</sequence>
<proteinExistence type="predicted"/>
<dbReference type="InterPro" id="IPR051471">
    <property type="entry name" value="Bacterial_PTS_sugar_comp"/>
</dbReference>
<keyword evidence="5" id="KW-0808">Transferase</keyword>
<reference evidence="9 10" key="2">
    <citation type="submission" date="2014-09" db="EMBL/GenBank/DDBJ databases">
        <authorList>
            <consortium name="NBRP consortium"/>
            <person name="Sawabe T."/>
            <person name="Meirelles P."/>
            <person name="Nakanishi M."/>
            <person name="Sayaka M."/>
            <person name="Hattori M."/>
            <person name="Ohkuma M."/>
        </authorList>
    </citation>
    <scope>NUCLEOTIDE SEQUENCE [LARGE SCALE GENOMIC DNA]</scope>
    <source>
        <strain evidence="9 10">JCM 19240</strain>
    </source>
</reference>